<name>A0A5B7CXG2_PORTR</name>
<gene>
    <name evidence="2" type="ORF">E2C01_007274</name>
</gene>
<dbReference type="AlphaFoldDB" id="A0A5B7CXG2"/>
<protein>
    <recommendedName>
        <fullName evidence="4">Secreted protein</fullName>
    </recommendedName>
</protein>
<accession>A0A5B7CXG2</accession>
<sequence>MTMTAAECFTSCPGTLMLWLFSTGANTATESPILTPQPLAQLYTVTAVQEPSRSTRHMENGMPDSGMTVHTTLPSTTCREGTSGDKAAKVLRRRWFSCPLVRTISDNFCRKRWHSSNLLLHSSQVGSSSYALWRLRSAPV</sequence>
<comment type="caution">
    <text evidence="2">The sequence shown here is derived from an EMBL/GenBank/DDBJ whole genome shotgun (WGS) entry which is preliminary data.</text>
</comment>
<evidence type="ECO:0000313" key="2">
    <source>
        <dbReference type="EMBL" id="MPC14507.1"/>
    </source>
</evidence>
<evidence type="ECO:0008006" key="4">
    <source>
        <dbReference type="Google" id="ProtNLM"/>
    </source>
</evidence>
<feature type="signal peptide" evidence="1">
    <location>
        <begin position="1"/>
        <end position="28"/>
    </location>
</feature>
<evidence type="ECO:0000313" key="3">
    <source>
        <dbReference type="Proteomes" id="UP000324222"/>
    </source>
</evidence>
<dbReference type="EMBL" id="VSRR010000356">
    <property type="protein sequence ID" value="MPC14507.1"/>
    <property type="molecule type" value="Genomic_DNA"/>
</dbReference>
<proteinExistence type="predicted"/>
<keyword evidence="1" id="KW-0732">Signal</keyword>
<evidence type="ECO:0000256" key="1">
    <source>
        <dbReference type="SAM" id="SignalP"/>
    </source>
</evidence>
<keyword evidence="3" id="KW-1185">Reference proteome</keyword>
<dbReference type="Proteomes" id="UP000324222">
    <property type="component" value="Unassembled WGS sequence"/>
</dbReference>
<feature type="chain" id="PRO_5022769723" description="Secreted protein" evidence="1">
    <location>
        <begin position="29"/>
        <end position="140"/>
    </location>
</feature>
<organism evidence="2 3">
    <name type="scientific">Portunus trituberculatus</name>
    <name type="common">Swimming crab</name>
    <name type="synonym">Neptunus trituberculatus</name>
    <dbReference type="NCBI Taxonomy" id="210409"/>
    <lineage>
        <taxon>Eukaryota</taxon>
        <taxon>Metazoa</taxon>
        <taxon>Ecdysozoa</taxon>
        <taxon>Arthropoda</taxon>
        <taxon>Crustacea</taxon>
        <taxon>Multicrustacea</taxon>
        <taxon>Malacostraca</taxon>
        <taxon>Eumalacostraca</taxon>
        <taxon>Eucarida</taxon>
        <taxon>Decapoda</taxon>
        <taxon>Pleocyemata</taxon>
        <taxon>Brachyura</taxon>
        <taxon>Eubrachyura</taxon>
        <taxon>Portunoidea</taxon>
        <taxon>Portunidae</taxon>
        <taxon>Portuninae</taxon>
        <taxon>Portunus</taxon>
    </lineage>
</organism>
<reference evidence="2 3" key="1">
    <citation type="submission" date="2019-05" db="EMBL/GenBank/DDBJ databases">
        <title>Another draft genome of Portunus trituberculatus and its Hox gene families provides insights of decapod evolution.</title>
        <authorList>
            <person name="Jeong J.-H."/>
            <person name="Song I."/>
            <person name="Kim S."/>
            <person name="Choi T."/>
            <person name="Kim D."/>
            <person name="Ryu S."/>
            <person name="Kim W."/>
        </authorList>
    </citation>
    <scope>NUCLEOTIDE SEQUENCE [LARGE SCALE GENOMIC DNA]</scope>
    <source>
        <tissue evidence="2">Muscle</tissue>
    </source>
</reference>